<dbReference type="Proteomes" id="UP001597511">
    <property type="component" value="Unassembled WGS sequence"/>
</dbReference>
<dbReference type="SUPFAM" id="SSF49464">
    <property type="entry name" value="Carboxypeptidase regulatory domain-like"/>
    <property type="match status" value="1"/>
</dbReference>
<evidence type="ECO:0000259" key="8">
    <source>
        <dbReference type="PROSITE" id="PS51123"/>
    </source>
</evidence>
<dbReference type="SUPFAM" id="SSF82171">
    <property type="entry name" value="DPP6 N-terminal domain-like"/>
    <property type="match status" value="1"/>
</dbReference>
<dbReference type="InterPro" id="IPR019734">
    <property type="entry name" value="TPR_rpt"/>
</dbReference>
<evidence type="ECO:0000313" key="9">
    <source>
        <dbReference type="EMBL" id="MFD2920250.1"/>
    </source>
</evidence>
<keyword evidence="2 5" id="KW-0472">Membrane</keyword>
<reference evidence="10" key="1">
    <citation type="journal article" date="2019" name="Int. J. Syst. Evol. Microbiol.">
        <title>The Global Catalogue of Microorganisms (GCM) 10K type strain sequencing project: providing services to taxonomists for standard genome sequencing and annotation.</title>
        <authorList>
            <consortium name="The Broad Institute Genomics Platform"/>
            <consortium name="The Broad Institute Genome Sequencing Center for Infectious Disease"/>
            <person name="Wu L."/>
            <person name="Ma J."/>
        </authorList>
    </citation>
    <scope>NUCLEOTIDE SEQUENCE [LARGE SCALE GENOMIC DNA]</scope>
    <source>
        <strain evidence="10">KCTC 23299</strain>
    </source>
</reference>
<evidence type="ECO:0000256" key="4">
    <source>
        <dbReference type="PROSITE-ProRule" id="PRU00339"/>
    </source>
</evidence>
<dbReference type="SUPFAM" id="SSF48452">
    <property type="entry name" value="TPR-like"/>
    <property type="match status" value="1"/>
</dbReference>
<feature type="compositionally biased region" description="Basic and acidic residues" evidence="6">
    <location>
        <begin position="635"/>
        <end position="644"/>
    </location>
</feature>
<keyword evidence="4" id="KW-0802">TPR repeat</keyword>
<dbReference type="InterPro" id="IPR011990">
    <property type="entry name" value="TPR-like_helical_dom_sf"/>
</dbReference>
<evidence type="ECO:0000256" key="1">
    <source>
        <dbReference type="ARBA" id="ARBA00004442"/>
    </source>
</evidence>
<dbReference type="Gene3D" id="3.30.1330.60">
    <property type="entry name" value="OmpA-like domain"/>
    <property type="match status" value="1"/>
</dbReference>
<dbReference type="SMART" id="SM00028">
    <property type="entry name" value="TPR"/>
    <property type="match status" value="1"/>
</dbReference>
<keyword evidence="10" id="KW-1185">Reference proteome</keyword>
<evidence type="ECO:0000313" key="10">
    <source>
        <dbReference type="Proteomes" id="UP001597511"/>
    </source>
</evidence>
<dbReference type="CDD" id="cd07185">
    <property type="entry name" value="OmpA_C-like"/>
    <property type="match status" value="1"/>
</dbReference>
<evidence type="ECO:0000256" key="6">
    <source>
        <dbReference type="SAM" id="MobiDB-lite"/>
    </source>
</evidence>
<name>A0ABW6A4M1_9BACT</name>
<dbReference type="InterPro" id="IPR050330">
    <property type="entry name" value="Bact_OuterMem_StrucFunc"/>
</dbReference>
<evidence type="ECO:0000256" key="7">
    <source>
        <dbReference type="SAM" id="SignalP"/>
    </source>
</evidence>
<dbReference type="InterPro" id="IPR008969">
    <property type="entry name" value="CarboxyPept-like_regulatory"/>
</dbReference>
<comment type="caution">
    <text evidence="9">The sequence shown here is derived from an EMBL/GenBank/DDBJ whole genome shotgun (WGS) entry which is preliminary data.</text>
</comment>
<dbReference type="PANTHER" id="PTHR30329">
    <property type="entry name" value="STATOR ELEMENT OF FLAGELLAR MOTOR COMPLEX"/>
    <property type="match status" value="1"/>
</dbReference>
<dbReference type="InterPro" id="IPR006690">
    <property type="entry name" value="OMPA-like_CS"/>
</dbReference>
<dbReference type="InterPro" id="IPR036737">
    <property type="entry name" value="OmpA-like_sf"/>
</dbReference>
<keyword evidence="3" id="KW-0998">Cell outer membrane</keyword>
<dbReference type="PANTHER" id="PTHR30329:SF21">
    <property type="entry name" value="LIPOPROTEIN YIAD-RELATED"/>
    <property type="match status" value="1"/>
</dbReference>
<proteinExistence type="predicted"/>
<feature type="domain" description="OmpA-like" evidence="8">
    <location>
        <begin position="528"/>
        <end position="644"/>
    </location>
</feature>
<comment type="subcellular location">
    <subcellularLocation>
        <location evidence="1">Cell outer membrane</location>
    </subcellularLocation>
</comment>
<dbReference type="InterPro" id="IPR006664">
    <property type="entry name" value="OMP_bac"/>
</dbReference>
<sequence length="644" mass="72541">MFNFNKYPVILLFCFFLYETAGAQNYVPGKVNKKAVALYQQAGERVNDQNYISATGLLIQAVQIDKNYVDAYIALANVYYKLNSYNKSIESFEAAFAIDSIYTLQDKLMYSTVLASVGKFPQALEALTQVLNNKPPQNEKQLEAYRQRKKNYEFAVHYNNTFLKNRQYNFNPVNAGSPINTKESEYFPSLTIDKKELIFTRRLGSANEDFFSSHFNDTAWSMASPLKGEINTSYNEGALQISQDGKWLVFTGCHRPEGFGGCDLYIAYFQDGKWSAAKNMGHKINSDQWDSQPCLSPDKREIYFASSRPGGYGGIDIYVTRLNEKGFWTEPENLGPGVNTAGDEQCPFIHADNQTLYFTSNTWQGYGDDDLFFTKKDSAGNFTVPPVNLGYPINTIQKEGTLYITADGATAYYAGERPEGKGGMDIYSFELPDDVRPNKTLWITGKVHDKKTKEGIASTVELINLSTNQVINKVRTEADGEYLITLPAGNDYVFNVNKQGYLFFSDRFLVQGTIADSTYTKDIALQPIEANASIVLNNVFFDVNKFDLKPESYIELDKLIQFLNDNPTVTIEISGHTDNVGKPADNKLLSENRAKRVVAYLQYKFISPKRLSYAGYGETKPVADNSTEAGRAQNRRTEIRITSK</sequence>
<evidence type="ECO:0000256" key="5">
    <source>
        <dbReference type="PROSITE-ProRule" id="PRU00473"/>
    </source>
</evidence>
<evidence type="ECO:0000256" key="3">
    <source>
        <dbReference type="ARBA" id="ARBA00023237"/>
    </source>
</evidence>
<feature type="region of interest" description="Disordered" evidence="6">
    <location>
        <begin position="623"/>
        <end position="644"/>
    </location>
</feature>
<gene>
    <name evidence="9" type="ORF">ACFS6H_11050</name>
</gene>
<dbReference type="Gene3D" id="2.60.40.1120">
    <property type="entry name" value="Carboxypeptidase-like, regulatory domain"/>
    <property type="match status" value="1"/>
</dbReference>
<dbReference type="EMBL" id="JBHUOZ010000003">
    <property type="protein sequence ID" value="MFD2920250.1"/>
    <property type="molecule type" value="Genomic_DNA"/>
</dbReference>
<keyword evidence="7" id="KW-0732">Signal</keyword>
<organism evidence="9 10">
    <name type="scientific">Terrimonas rubra</name>
    <dbReference type="NCBI Taxonomy" id="1035890"/>
    <lineage>
        <taxon>Bacteria</taxon>
        <taxon>Pseudomonadati</taxon>
        <taxon>Bacteroidota</taxon>
        <taxon>Chitinophagia</taxon>
        <taxon>Chitinophagales</taxon>
        <taxon>Chitinophagaceae</taxon>
        <taxon>Terrimonas</taxon>
    </lineage>
</organism>
<feature type="chain" id="PRO_5046008961" evidence="7">
    <location>
        <begin position="24"/>
        <end position="644"/>
    </location>
</feature>
<dbReference type="Pfam" id="PF07676">
    <property type="entry name" value="PD40"/>
    <property type="match status" value="3"/>
</dbReference>
<feature type="signal peptide" evidence="7">
    <location>
        <begin position="1"/>
        <end position="23"/>
    </location>
</feature>
<dbReference type="PROSITE" id="PS50005">
    <property type="entry name" value="TPR"/>
    <property type="match status" value="1"/>
</dbReference>
<dbReference type="Pfam" id="PF00691">
    <property type="entry name" value="OmpA"/>
    <property type="match status" value="1"/>
</dbReference>
<dbReference type="PROSITE" id="PS51123">
    <property type="entry name" value="OMPA_2"/>
    <property type="match status" value="1"/>
</dbReference>
<accession>A0ABW6A4M1</accession>
<dbReference type="PROSITE" id="PS01068">
    <property type="entry name" value="OMPA_1"/>
    <property type="match status" value="1"/>
</dbReference>
<protein>
    <submittedName>
        <fullName evidence="9">OmpA family protein</fullName>
    </submittedName>
</protein>
<dbReference type="RefSeq" id="WP_386098292.1">
    <property type="nucleotide sequence ID" value="NZ_JBHUOZ010000003.1"/>
</dbReference>
<dbReference type="Gene3D" id="1.25.40.10">
    <property type="entry name" value="Tetratricopeptide repeat domain"/>
    <property type="match status" value="1"/>
</dbReference>
<dbReference type="PRINTS" id="PR01021">
    <property type="entry name" value="OMPADOMAIN"/>
</dbReference>
<dbReference type="Gene3D" id="2.120.10.30">
    <property type="entry name" value="TolB, C-terminal domain"/>
    <property type="match status" value="1"/>
</dbReference>
<feature type="repeat" description="TPR" evidence="4">
    <location>
        <begin position="69"/>
        <end position="102"/>
    </location>
</feature>
<dbReference type="InterPro" id="IPR011042">
    <property type="entry name" value="6-blade_b-propeller_TolB-like"/>
</dbReference>
<dbReference type="InterPro" id="IPR011659">
    <property type="entry name" value="WD40"/>
</dbReference>
<dbReference type="SUPFAM" id="SSF103088">
    <property type="entry name" value="OmpA-like"/>
    <property type="match status" value="1"/>
</dbReference>
<dbReference type="InterPro" id="IPR006665">
    <property type="entry name" value="OmpA-like"/>
</dbReference>
<evidence type="ECO:0000256" key="2">
    <source>
        <dbReference type="ARBA" id="ARBA00023136"/>
    </source>
</evidence>